<evidence type="ECO:0000313" key="2">
    <source>
        <dbReference type="Proteomes" id="UP000814128"/>
    </source>
</evidence>
<proteinExistence type="predicted"/>
<name>A0ACB8QLP1_9AGAM</name>
<sequence>MSTTALPPDRADSLAFAYIFHRERESVLLHDAAYADDDADADVPCSPGLDEKTLDLGAHCGDVVVRIAEPEHARLSPASSAFELASPSPSPCPTPYTTAASPFPSSAVFPSTPTSALPSSSPHPSALPRPPSPSGPRPRAGRAASFDIDPPPRPSPPRRRPAPMHGLPAHVTHHDRGSSAPASAPGDWLDPGWADRLGRGWGRASVPPRATAAAAPTTVSPASPSIVASTSSPPTVALPSPPPTTPLLPPPSIAILPSPPPTATFPSPLAPPPAPPKRGFRPITPPPSDPSDTDNASPTHIPHPPPQQPARRRGFGGFAPPPVDSSDEDSSGDEDEDSSGDEDEDGDGMEKRRDGTAGRTGGQSARRGGAKGWAAQLPTVRRPHRAHEDAFVRRHVLGVLDDAVRTSRSEGAGGSRSGNVSAARSGNGSAARSGAVSVPVHVPSSAVRPDGDAQAGGGMGAWEVDEVGAREVDGMGMQGLGEIAVDGGGGAWESGQDVVVGDRTPSPHPSDCSSCRSIHDYRLLAARSERAPLLDEDEGEEDEGGDEEGACGEDLPADPQGSQTRAFEAEESALVASPDEAPVVSRVPRGEASTVSRNRSSFASRDTSSATAPDETSLVSRHLSSTASSHSQSSTDSAAASQTSASVQHSDTSDMPGLSLDMPDLTLATFTQSRLPEDISAPMQTAPDSLERQDTDIPMAVPRRREDTWTYRRYRDSLGPPPGSPSTTFPAPTSALPVPASSSADLRHLSALDRTLLLLDVDPNPSDEQLPAYMLAPDVARGEATVDRGPRRPYRAPAPPPSYASLRIKPPKKKRKHGGVLRALFGGGAGASSLADGTNADASAQAPGVNAPSAMPTIREHASADDLRRPRALRRIFSHGSGLSADFAARPPSPASMPPMPDAVARLSTSPRSSMHDSAGDSVRSSVHGSVHGSVRSSVHESDSVHDSTRSSSPSTPLSSMYEDPTSAETEGASEEAACPFPSTTPIPGRPLLRDGRVLVYPEGFTCPACTPPSSSSPPLPIPTLTIFSSGENTGFAHGDPAHACTVCWAKFSRPFHSVLARFFRKGGASAREAARLQRPLGEGARFSAPPGLEMWDASGVAAAASTGMARVRTRA</sequence>
<gene>
    <name evidence="1" type="ORF">K488DRAFT_85667</name>
</gene>
<accession>A0ACB8QLP1</accession>
<dbReference type="EMBL" id="MU273540">
    <property type="protein sequence ID" value="KAI0032625.1"/>
    <property type="molecule type" value="Genomic_DNA"/>
</dbReference>
<comment type="caution">
    <text evidence="1">The sequence shown here is derived from an EMBL/GenBank/DDBJ whole genome shotgun (WGS) entry which is preliminary data.</text>
</comment>
<keyword evidence="2" id="KW-1185">Reference proteome</keyword>
<organism evidence="1 2">
    <name type="scientific">Vararia minispora EC-137</name>
    <dbReference type="NCBI Taxonomy" id="1314806"/>
    <lineage>
        <taxon>Eukaryota</taxon>
        <taxon>Fungi</taxon>
        <taxon>Dikarya</taxon>
        <taxon>Basidiomycota</taxon>
        <taxon>Agaricomycotina</taxon>
        <taxon>Agaricomycetes</taxon>
        <taxon>Russulales</taxon>
        <taxon>Lachnocladiaceae</taxon>
        <taxon>Vararia</taxon>
    </lineage>
</organism>
<dbReference type="Proteomes" id="UP000814128">
    <property type="component" value="Unassembled WGS sequence"/>
</dbReference>
<protein>
    <submittedName>
        <fullName evidence="1">Uncharacterized protein</fullName>
    </submittedName>
</protein>
<reference evidence="1" key="1">
    <citation type="submission" date="2021-02" db="EMBL/GenBank/DDBJ databases">
        <authorList>
            <consortium name="DOE Joint Genome Institute"/>
            <person name="Ahrendt S."/>
            <person name="Looney B.P."/>
            <person name="Miyauchi S."/>
            <person name="Morin E."/>
            <person name="Drula E."/>
            <person name="Courty P.E."/>
            <person name="Chicoki N."/>
            <person name="Fauchery L."/>
            <person name="Kohler A."/>
            <person name="Kuo A."/>
            <person name="Labutti K."/>
            <person name="Pangilinan J."/>
            <person name="Lipzen A."/>
            <person name="Riley R."/>
            <person name="Andreopoulos W."/>
            <person name="He G."/>
            <person name="Johnson J."/>
            <person name="Barry K.W."/>
            <person name="Grigoriev I.V."/>
            <person name="Nagy L."/>
            <person name="Hibbett D."/>
            <person name="Henrissat B."/>
            <person name="Matheny P.B."/>
            <person name="Labbe J."/>
            <person name="Martin F."/>
        </authorList>
    </citation>
    <scope>NUCLEOTIDE SEQUENCE</scope>
    <source>
        <strain evidence="1">EC-137</strain>
    </source>
</reference>
<evidence type="ECO:0000313" key="1">
    <source>
        <dbReference type="EMBL" id="KAI0032625.1"/>
    </source>
</evidence>
<reference evidence="1" key="2">
    <citation type="journal article" date="2022" name="New Phytol.">
        <title>Evolutionary transition to the ectomycorrhizal habit in the genomes of a hyperdiverse lineage of mushroom-forming fungi.</title>
        <authorList>
            <person name="Looney B."/>
            <person name="Miyauchi S."/>
            <person name="Morin E."/>
            <person name="Drula E."/>
            <person name="Courty P.E."/>
            <person name="Kohler A."/>
            <person name="Kuo A."/>
            <person name="LaButti K."/>
            <person name="Pangilinan J."/>
            <person name="Lipzen A."/>
            <person name="Riley R."/>
            <person name="Andreopoulos W."/>
            <person name="He G."/>
            <person name="Johnson J."/>
            <person name="Nolan M."/>
            <person name="Tritt A."/>
            <person name="Barry K.W."/>
            <person name="Grigoriev I.V."/>
            <person name="Nagy L.G."/>
            <person name="Hibbett D."/>
            <person name="Henrissat B."/>
            <person name="Matheny P.B."/>
            <person name="Labbe J."/>
            <person name="Martin F.M."/>
        </authorList>
    </citation>
    <scope>NUCLEOTIDE SEQUENCE</scope>
    <source>
        <strain evidence="1">EC-137</strain>
    </source>
</reference>